<dbReference type="EMBL" id="JAIWYP010000006">
    <property type="protein sequence ID" value="KAH3806876.1"/>
    <property type="molecule type" value="Genomic_DNA"/>
</dbReference>
<evidence type="ECO:0000313" key="3">
    <source>
        <dbReference type="Proteomes" id="UP000828390"/>
    </source>
</evidence>
<evidence type="ECO:0000256" key="1">
    <source>
        <dbReference type="SAM" id="MobiDB-lite"/>
    </source>
</evidence>
<dbReference type="AlphaFoldDB" id="A0A9D4G136"/>
<feature type="region of interest" description="Disordered" evidence="1">
    <location>
        <begin position="1"/>
        <end position="54"/>
    </location>
</feature>
<name>A0A9D4G136_DREPO</name>
<gene>
    <name evidence="2" type="ORF">DPMN_135204</name>
</gene>
<organism evidence="2 3">
    <name type="scientific">Dreissena polymorpha</name>
    <name type="common">Zebra mussel</name>
    <name type="synonym">Mytilus polymorpha</name>
    <dbReference type="NCBI Taxonomy" id="45954"/>
    <lineage>
        <taxon>Eukaryota</taxon>
        <taxon>Metazoa</taxon>
        <taxon>Spiralia</taxon>
        <taxon>Lophotrochozoa</taxon>
        <taxon>Mollusca</taxon>
        <taxon>Bivalvia</taxon>
        <taxon>Autobranchia</taxon>
        <taxon>Heteroconchia</taxon>
        <taxon>Euheterodonta</taxon>
        <taxon>Imparidentia</taxon>
        <taxon>Neoheterodontei</taxon>
        <taxon>Myida</taxon>
        <taxon>Dreissenoidea</taxon>
        <taxon>Dreissenidae</taxon>
        <taxon>Dreissena</taxon>
    </lineage>
</organism>
<proteinExistence type="predicted"/>
<accession>A0A9D4G136</accession>
<reference evidence="2" key="1">
    <citation type="journal article" date="2019" name="bioRxiv">
        <title>The Genome of the Zebra Mussel, Dreissena polymorpha: A Resource for Invasive Species Research.</title>
        <authorList>
            <person name="McCartney M.A."/>
            <person name="Auch B."/>
            <person name="Kono T."/>
            <person name="Mallez S."/>
            <person name="Zhang Y."/>
            <person name="Obille A."/>
            <person name="Becker A."/>
            <person name="Abrahante J.E."/>
            <person name="Garbe J."/>
            <person name="Badalamenti J.P."/>
            <person name="Herman A."/>
            <person name="Mangelson H."/>
            <person name="Liachko I."/>
            <person name="Sullivan S."/>
            <person name="Sone E.D."/>
            <person name="Koren S."/>
            <person name="Silverstein K.A.T."/>
            <person name="Beckman K.B."/>
            <person name="Gohl D.M."/>
        </authorList>
    </citation>
    <scope>NUCLEOTIDE SEQUENCE</scope>
    <source>
        <strain evidence="2">Duluth1</strain>
        <tissue evidence="2">Whole animal</tissue>
    </source>
</reference>
<comment type="caution">
    <text evidence="2">The sequence shown here is derived from an EMBL/GenBank/DDBJ whole genome shotgun (WGS) entry which is preliminary data.</text>
</comment>
<dbReference type="Proteomes" id="UP000828390">
    <property type="component" value="Unassembled WGS sequence"/>
</dbReference>
<sequence length="102" mass="11613">MILKSHNERLNNGLDKLVPPDTQPPFRPTPNHPSARHPTFAARHPTTLPPDHPLARHPTFANLITSFFLRKTWFTKCKGYSTTPYDELAMTIPPVFSEKQPS</sequence>
<evidence type="ECO:0000313" key="2">
    <source>
        <dbReference type="EMBL" id="KAH3806876.1"/>
    </source>
</evidence>
<keyword evidence="3" id="KW-1185">Reference proteome</keyword>
<feature type="compositionally biased region" description="Pro residues" evidence="1">
    <location>
        <begin position="21"/>
        <end position="31"/>
    </location>
</feature>
<protein>
    <submittedName>
        <fullName evidence="2">Uncharacterized protein</fullName>
    </submittedName>
</protein>
<reference evidence="2" key="2">
    <citation type="submission" date="2020-11" db="EMBL/GenBank/DDBJ databases">
        <authorList>
            <person name="McCartney M.A."/>
            <person name="Auch B."/>
            <person name="Kono T."/>
            <person name="Mallez S."/>
            <person name="Becker A."/>
            <person name="Gohl D.M."/>
            <person name="Silverstein K.A.T."/>
            <person name="Koren S."/>
            <person name="Bechman K.B."/>
            <person name="Herman A."/>
            <person name="Abrahante J.E."/>
            <person name="Garbe J."/>
        </authorList>
    </citation>
    <scope>NUCLEOTIDE SEQUENCE</scope>
    <source>
        <strain evidence="2">Duluth1</strain>
        <tissue evidence="2">Whole animal</tissue>
    </source>
</reference>